<keyword evidence="2 3" id="KW-0732">Signal</keyword>
<proteinExistence type="inferred from homology"/>
<accession>A0ABW2I4S3</accession>
<dbReference type="PANTHER" id="PTHR47235">
    <property type="entry name" value="BLR6548 PROTEIN"/>
    <property type="match status" value="1"/>
</dbReference>
<gene>
    <name evidence="5" type="ORF">ACFQS1_38495</name>
</gene>
<comment type="caution">
    <text evidence="5">The sequence shown here is derived from an EMBL/GenBank/DDBJ whole genome shotgun (WGS) entry which is preliminary data.</text>
</comment>
<dbReference type="Proteomes" id="UP001596548">
    <property type="component" value="Unassembled WGS sequence"/>
</dbReference>
<evidence type="ECO:0000313" key="5">
    <source>
        <dbReference type="EMBL" id="MFC7279882.1"/>
    </source>
</evidence>
<reference evidence="6" key="1">
    <citation type="journal article" date="2019" name="Int. J. Syst. Evol. Microbiol.">
        <title>The Global Catalogue of Microorganisms (GCM) 10K type strain sequencing project: providing services to taxonomists for standard genome sequencing and annotation.</title>
        <authorList>
            <consortium name="The Broad Institute Genomics Platform"/>
            <consortium name="The Broad Institute Genome Sequencing Center for Infectious Disease"/>
            <person name="Wu L."/>
            <person name="Ma J."/>
        </authorList>
    </citation>
    <scope>NUCLEOTIDE SEQUENCE [LARGE SCALE GENOMIC DNA]</scope>
    <source>
        <strain evidence="6">XZYJT-10</strain>
    </source>
</reference>
<dbReference type="Pfam" id="PF13458">
    <property type="entry name" value="Peripla_BP_6"/>
    <property type="match status" value="1"/>
</dbReference>
<dbReference type="InterPro" id="IPR028081">
    <property type="entry name" value="Leu-bd"/>
</dbReference>
<keyword evidence="6" id="KW-1185">Reference proteome</keyword>
<dbReference type="InterPro" id="IPR028082">
    <property type="entry name" value="Peripla_BP_I"/>
</dbReference>
<evidence type="ECO:0000256" key="1">
    <source>
        <dbReference type="ARBA" id="ARBA00010062"/>
    </source>
</evidence>
<protein>
    <submittedName>
        <fullName evidence="5">ABC transporter substrate-binding protein</fullName>
    </submittedName>
</protein>
<sequence length="439" mass="45810">MKRLHFLSVAACLALVTSGCGGGAVSQSVAGGGAGSEKTAYLTKTCTDYQPTVGVTDDTIKIGYSGALGGPFATVGVGLWGMLGYFDMVNAEGGIAGADGKKRKVEVVYKDDQYQVATTKANVQKLVDDDKVFALLGIVGSSANQAIRPIVNNGCVPDLFATAGAPELGDPGYPWAMNGPVSVYSGEGLTYANYLKKHSPNATVAIMSQHDDYGKAEVGSFKDGIDGSQVKIAKEVTFETTDADLSGQVTTLAATKADVIIVIALGAQMLQAINLVSGHTEWKPQIIAAPISVAQLSQLNPGAGDGLLTGSSINVDDPALASDPKVALFRKWVQPQFDKNNVKLPVSAGVGGWNMAALFAQSVTNAAAVTRADVMDAAHNLKPDLSKIIFVEGLTLETTPDDPYLVEGMVIGKWDAKAKTLSTVDTIDLNGQVKFKSYK</sequence>
<dbReference type="SUPFAM" id="SSF53822">
    <property type="entry name" value="Periplasmic binding protein-like I"/>
    <property type="match status" value="1"/>
</dbReference>
<organism evidence="5 6">
    <name type="scientific">Paractinoplanes rhizophilus</name>
    <dbReference type="NCBI Taxonomy" id="1416877"/>
    <lineage>
        <taxon>Bacteria</taxon>
        <taxon>Bacillati</taxon>
        <taxon>Actinomycetota</taxon>
        <taxon>Actinomycetes</taxon>
        <taxon>Micromonosporales</taxon>
        <taxon>Micromonosporaceae</taxon>
        <taxon>Paractinoplanes</taxon>
    </lineage>
</organism>
<evidence type="ECO:0000256" key="3">
    <source>
        <dbReference type="SAM" id="SignalP"/>
    </source>
</evidence>
<feature type="signal peptide" evidence="3">
    <location>
        <begin position="1"/>
        <end position="22"/>
    </location>
</feature>
<comment type="similarity">
    <text evidence="1">Belongs to the leucine-binding protein family.</text>
</comment>
<dbReference type="Gene3D" id="3.40.50.2300">
    <property type="match status" value="2"/>
</dbReference>
<feature type="chain" id="PRO_5046400249" evidence="3">
    <location>
        <begin position="23"/>
        <end position="439"/>
    </location>
</feature>
<evidence type="ECO:0000256" key="2">
    <source>
        <dbReference type="ARBA" id="ARBA00022729"/>
    </source>
</evidence>
<dbReference type="PROSITE" id="PS51257">
    <property type="entry name" value="PROKAR_LIPOPROTEIN"/>
    <property type="match status" value="1"/>
</dbReference>
<evidence type="ECO:0000259" key="4">
    <source>
        <dbReference type="Pfam" id="PF13458"/>
    </source>
</evidence>
<dbReference type="CDD" id="cd06343">
    <property type="entry name" value="PBP1_ABC_ligand_binding-like"/>
    <property type="match status" value="1"/>
</dbReference>
<name>A0ABW2I4S3_9ACTN</name>
<evidence type="ECO:0000313" key="6">
    <source>
        <dbReference type="Proteomes" id="UP001596548"/>
    </source>
</evidence>
<feature type="domain" description="Leucine-binding protein" evidence="4">
    <location>
        <begin position="59"/>
        <end position="384"/>
    </location>
</feature>
<dbReference type="RefSeq" id="WP_378977635.1">
    <property type="nucleotide sequence ID" value="NZ_JBHTBJ010000064.1"/>
</dbReference>
<dbReference type="EMBL" id="JBHTBJ010000064">
    <property type="protein sequence ID" value="MFC7279882.1"/>
    <property type="molecule type" value="Genomic_DNA"/>
</dbReference>
<dbReference type="PANTHER" id="PTHR47235:SF1">
    <property type="entry name" value="BLR6548 PROTEIN"/>
    <property type="match status" value="1"/>
</dbReference>